<accession>A0ACD3ZLK3</accession>
<evidence type="ECO:0000313" key="1">
    <source>
        <dbReference type="EMBL" id="UPL01833.1"/>
    </source>
</evidence>
<sequence>MADHTTNTTPVPPKIRSGRANHITNLDDLVDELARNLRSRFIQDDTDKKELSAQYISDDIEELDKIAARTQAAINTTLALNESEMANLQAEEAVKQGKTVVVFTLVTVWFPPITL</sequence>
<reference evidence="1" key="1">
    <citation type="submission" date="2021-11" db="EMBL/GenBank/DDBJ databases">
        <title>Fusarium solani-melongenae Genome sequencing and assembly.</title>
        <authorList>
            <person name="Xie S."/>
            <person name="Huang L."/>
            <person name="Zhang X."/>
        </authorList>
    </citation>
    <scope>NUCLEOTIDE SEQUENCE</scope>
    <source>
        <strain evidence="1">CRI 24-3</strain>
    </source>
</reference>
<proteinExistence type="predicted"/>
<dbReference type="Proteomes" id="UP000830768">
    <property type="component" value="Chromosome 11"/>
</dbReference>
<name>A0ACD3ZLK3_FUSSC</name>
<keyword evidence="2" id="KW-1185">Reference proteome</keyword>
<protein>
    <submittedName>
        <fullName evidence="1">Uncharacterized protein</fullName>
    </submittedName>
</protein>
<dbReference type="EMBL" id="CP090039">
    <property type="protein sequence ID" value="UPL01833.1"/>
    <property type="molecule type" value="Genomic_DNA"/>
</dbReference>
<organism evidence="1 2">
    <name type="scientific">Fusarium solani subsp. cucurbitae</name>
    <name type="common">Neocosmosporum cucurbitae</name>
    <dbReference type="NCBI Taxonomy" id="2747967"/>
    <lineage>
        <taxon>Eukaryota</taxon>
        <taxon>Fungi</taxon>
        <taxon>Dikarya</taxon>
        <taxon>Ascomycota</taxon>
        <taxon>Pezizomycotina</taxon>
        <taxon>Sordariomycetes</taxon>
        <taxon>Hypocreomycetidae</taxon>
        <taxon>Hypocreales</taxon>
        <taxon>Nectriaceae</taxon>
        <taxon>Fusarium</taxon>
        <taxon>Fusarium solani species complex</taxon>
    </lineage>
</organism>
<gene>
    <name evidence="1" type="ORF">LCI18_012767</name>
</gene>
<evidence type="ECO:0000313" key="2">
    <source>
        <dbReference type="Proteomes" id="UP000830768"/>
    </source>
</evidence>